<feature type="repeat" description="ANK" evidence="8">
    <location>
        <begin position="170"/>
        <end position="202"/>
    </location>
</feature>
<dbReference type="SUPFAM" id="SSF48403">
    <property type="entry name" value="Ankyrin repeat"/>
    <property type="match status" value="2"/>
</dbReference>
<dbReference type="PANTHER" id="PTHR47143:SF1">
    <property type="entry name" value="ION_TRANS DOMAIN-CONTAINING PROTEIN"/>
    <property type="match status" value="1"/>
</dbReference>
<feature type="repeat" description="ANK" evidence="8">
    <location>
        <begin position="361"/>
        <end position="393"/>
    </location>
</feature>
<dbReference type="InterPro" id="IPR002110">
    <property type="entry name" value="Ankyrin_rpt"/>
</dbReference>
<keyword evidence="1" id="KW-0813">Transport</keyword>
<dbReference type="GO" id="GO:0034220">
    <property type="term" value="P:monoatomic ion transmembrane transport"/>
    <property type="evidence" value="ECO:0007669"/>
    <property type="project" value="UniProtKB-KW"/>
</dbReference>
<evidence type="ECO:0000256" key="8">
    <source>
        <dbReference type="PROSITE-ProRule" id="PRU00023"/>
    </source>
</evidence>
<evidence type="ECO:0000313" key="11">
    <source>
        <dbReference type="Proteomes" id="UP000095280"/>
    </source>
</evidence>
<feature type="compositionally biased region" description="Pro residues" evidence="9">
    <location>
        <begin position="8"/>
        <end position="23"/>
    </location>
</feature>
<keyword evidence="7" id="KW-0407">Ion channel</keyword>
<dbReference type="Proteomes" id="UP000095280">
    <property type="component" value="Unplaced"/>
</dbReference>
<evidence type="ECO:0000313" key="12">
    <source>
        <dbReference type="WBParaSite" id="maker-uti_cns_0008188-snap-gene-0.3-mRNA-1"/>
    </source>
</evidence>
<feature type="repeat" description="ANK" evidence="8">
    <location>
        <begin position="573"/>
        <end position="605"/>
    </location>
</feature>
<dbReference type="AlphaFoldDB" id="A0A1I8HV66"/>
<evidence type="ECO:0000256" key="9">
    <source>
        <dbReference type="SAM" id="MobiDB-lite"/>
    </source>
</evidence>
<sequence length="1052" mass="117189">NRVSPLSESPPPSTPSPQPPQSPVPSTRVRPKTAASVSSSQSPPQVDSRASSARRVRHGDFVQSPPPSSKQDSFVQAEDTKTGAAAAPVEIGTAGSAESVGKDAPMVGEEKTKPARPKMMGKGLSSVQLRTLSSAEQRKLFFHSVREGNTDLVLMLIKNDSSLVSELDDQLMSGLHYAVKSDRVGVVAALIQAGANVNMKGREGSRPLHVAANFNQIGALKELLSSRKVRVDATDDRGQTALHVACRRNHEEVVQILLGHKANPQLKELDGTSVLHLPSRRNNLQLCQILTNDTALISCRDKHGVTPLMVAASESGEELLSHFMLNIKDAEGNSAMHYAARSDKPSGLKNCGADINIRNLENSTPLHAASALGHKESVIKLLELGADPNQQDKLGRTPLHSCAISKQEEICGILLKAGSDPQAADAEFMTPFHWACRRNQLNEAAHLADADLDVIAATDIQMRTGLHWAVLAGSIELVNYLLDKAAELPEGCETVLNASDAQDKYPVHYAVEVGNTELLVALLSRGADFHVVDMEGRTPVQLAVKMGCIELVQNIFEHSEKLKHQALKHRDMSGMTSLLIAAEQGHSELFEYLLEQGADFMVKDEIGRTALMLSVGSGHHEIASVMIDKGVDVNASDSSRNTALHYACKHEDSDASCVELLLKNGAQLQQNYNGETPVDVAVLNNNNPAIQLFFSDAHRTWVMTYRKENGYTHLDVLIQHSPQTAELILNQAMTESGADHMDKNFMVVYNFTDLDPGPDDPASAHRRYLALRTMVKRRRVELLEHPVCQALIESKWAVARYFFWFDLLCYAVFLCCLTAFVADNGPLPLWEIDTQTGCRNYTTDGVSSGTRQKLTNPTLILEKAIVIGILSIRLVIETVKVAFKRLQYFKNYENFFFIVLYIFTFIFVYPPDSEPCQYNWICGMFSVIMAWCLLIFQFEQWALQLEILMEYRKEASLKLIDIRITLFYELETNLPRYFQRRLHRRFIQVYPNRIGNSVSEYLWPYGAQYRDWVQRCADARAETSNEERLILMESNIQQLNSKLEEIKKTISR</sequence>
<evidence type="ECO:0000256" key="1">
    <source>
        <dbReference type="ARBA" id="ARBA00022448"/>
    </source>
</evidence>
<feature type="repeat" description="ANK" evidence="8">
    <location>
        <begin position="237"/>
        <end position="269"/>
    </location>
</feature>
<organism evidence="11 12">
    <name type="scientific">Macrostomum lignano</name>
    <dbReference type="NCBI Taxonomy" id="282301"/>
    <lineage>
        <taxon>Eukaryota</taxon>
        <taxon>Metazoa</taxon>
        <taxon>Spiralia</taxon>
        <taxon>Lophotrochozoa</taxon>
        <taxon>Platyhelminthes</taxon>
        <taxon>Rhabditophora</taxon>
        <taxon>Macrostomorpha</taxon>
        <taxon>Macrostomida</taxon>
        <taxon>Macrostomidae</taxon>
        <taxon>Macrostomum</taxon>
    </lineage>
</organism>
<feature type="repeat" description="ANK" evidence="8">
    <location>
        <begin position="203"/>
        <end position="236"/>
    </location>
</feature>
<name>A0A1I8HV66_9PLAT</name>
<keyword evidence="3" id="KW-0677">Repeat</keyword>
<proteinExistence type="predicted"/>
<feature type="compositionally biased region" description="Low complexity" evidence="9">
    <location>
        <begin position="24"/>
        <end position="51"/>
    </location>
</feature>
<dbReference type="InterPro" id="IPR036770">
    <property type="entry name" value="Ankyrin_rpt-contain_sf"/>
</dbReference>
<feature type="repeat" description="ANK" evidence="8">
    <location>
        <begin position="502"/>
        <end position="534"/>
    </location>
</feature>
<evidence type="ECO:0000256" key="2">
    <source>
        <dbReference type="ARBA" id="ARBA00022606"/>
    </source>
</evidence>
<protein>
    <submittedName>
        <fullName evidence="12">ANK_REP_REGION domain-containing protein</fullName>
    </submittedName>
</protein>
<evidence type="ECO:0000256" key="5">
    <source>
        <dbReference type="ARBA" id="ARBA00023065"/>
    </source>
</evidence>
<accession>A0A1I8HV66</accession>
<feature type="repeat" description="ANK" evidence="8">
    <location>
        <begin position="639"/>
        <end position="673"/>
    </location>
</feature>
<keyword evidence="2" id="KW-0716">Sensory transduction</keyword>
<dbReference type="PRINTS" id="PR01415">
    <property type="entry name" value="ANKYRIN"/>
</dbReference>
<evidence type="ECO:0000256" key="4">
    <source>
        <dbReference type="ARBA" id="ARBA00023043"/>
    </source>
</evidence>
<feature type="repeat" description="ANK" evidence="8">
    <location>
        <begin position="606"/>
        <end position="638"/>
    </location>
</feature>
<feature type="repeat" description="ANK" evidence="8">
    <location>
        <begin position="461"/>
        <end position="488"/>
    </location>
</feature>
<keyword evidence="6" id="KW-0325">Glycoprotein</keyword>
<dbReference type="GO" id="GO:0022857">
    <property type="term" value="F:transmembrane transporter activity"/>
    <property type="evidence" value="ECO:0007669"/>
    <property type="project" value="TreeGrafter"/>
</dbReference>
<feature type="region of interest" description="Disordered" evidence="9">
    <location>
        <begin position="1"/>
        <end position="122"/>
    </location>
</feature>
<dbReference type="InterPro" id="IPR052076">
    <property type="entry name" value="TRP_cation_channel"/>
</dbReference>
<evidence type="ECO:0000256" key="7">
    <source>
        <dbReference type="ARBA" id="ARBA00023303"/>
    </source>
</evidence>
<feature type="transmembrane region" description="Helical" evidence="10">
    <location>
        <begin position="895"/>
        <end position="911"/>
    </location>
</feature>
<dbReference type="Gene3D" id="1.25.40.20">
    <property type="entry name" value="Ankyrin repeat-containing domain"/>
    <property type="match status" value="4"/>
</dbReference>
<dbReference type="Pfam" id="PF12796">
    <property type="entry name" value="Ank_2"/>
    <property type="match status" value="5"/>
</dbReference>
<dbReference type="PROSITE" id="PS50088">
    <property type="entry name" value="ANK_REPEAT"/>
    <property type="match status" value="10"/>
</dbReference>
<dbReference type="SMART" id="SM00248">
    <property type="entry name" value="ANK"/>
    <property type="match status" value="17"/>
</dbReference>
<feature type="repeat" description="ANK" evidence="8">
    <location>
        <begin position="394"/>
        <end position="426"/>
    </location>
</feature>
<keyword evidence="11" id="KW-1185">Reference proteome</keyword>
<dbReference type="PROSITE" id="PS50297">
    <property type="entry name" value="ANK_REP_REGION"/>
    <property type="match status" value="9"/>
</dbReference>
<keyword evidence="10" id="KW-0812">Transmembrane</keyword>
<dbReference type="Pfam" id="PF00023">
    <property type="entry name" value="Ank"/>
    <property type="match status" value="1"/>
</dbReference>
<dbReference type="PANTHER" id="PTHR47143">
    <property type="entry name" value="TRANSIENT RECEPTOR POTENTIAL CATION CHANNEL PROTEIN PAINLESS"/>
    <property type="match status" value="1"/>
</dbReference>
<feature type="transmembrane region" description="Helical" evidence="10">
    <location>
        <begin position="801"/>
        <end position="822"/>
    </location>
</feature>
<dbReference type="GO" id="GO:1902495">
    <property type="term" value="C:transmembrane transporter complex"/>
    <property type="evidence" value="ECO:0007669"/>
    <property type="project" value="TreeGrafter"/>
</dbReference>
<keyword evidence="4 8" id="KW-0040">ANK repeat</keyword>
<feature type="transmembrane region" description="Helical" evidence="10">
    <location>
        <begin position="917"/>
        <end position="936"/>
    </location>
</feature>
<reference evidence="12" key="1">
    <citation type="submission" date="2016-11" db="UniProtKB">
        <authorList>
            <consortium name="WormBaseParasite"/>
        </authorList>
    </citation>
    <scope>IDENTIFICATION</scope>
</reference>
<evidence type="ECO:0000256" key="6">
    <source>
        <dbReference type="ARBA" id="ARBA00023180"/>
    </source>
</evidence>
<keyword evidence="5" id="KW-0406">Ion transport</keyword>
<dbReference type="WBParaSite" id="maker-uti_cns_0008188-snap-gene-0.3-mRNA-1">
    <property type="protein sequence ID" value="maker-uti_cns_0008188-snap-gene-0.3-mRNA-1"/>
    <property type="gene ID" value="maker-uti_cns_0008188-snap-gene-0.3"/>
</dbReference>
<evidence type="ECO:0000256" key="3">
    <source>
        <dbReference type="ARBA" id="ARBA00022737"/>
    </source>
</evidence>
<keyword evidence="10" id="KW-0472">Membrane</keyword>
<evidence type="ECO:0000256" key="10">
    <source>
        <dbReference type="SAM" id="Phobius"/>
    </source>
</evidence>
<keyword evidence="10" id="KW-1133">Transmembrane helix</keyword>